<proteinExistence type="predicted"/>
<dbReference type="RefSeq" id="WP_323450053.1">
    <property type="nucleotide sequence ID" value="NZ_BSBI01000013.1"/>
</dbReference>
<name>A0ABQ5P679_9ACTN</name>
<dbReference type="Gene3D" id="2.30.30.40">
    <property type="entry name" value="SH3 Domains"/>
    <property type="match status" value="1"/>
</dbReference>
<organism evidence="3 4">
    <name type="scientific">Streptomyces yaizuensis</name>
    <dbReference type="NCBI Taxonomy" id="2989713"/>
    <lineage>
        <taxon>Bacteria</taxon>
        <taxon>Bacillati</taxon>
        <taxon>Actinomycetota</taxon>
        <taxon>Actinomycetes</taxon>
        <taxon>Kitasatosporales</taxon>
        <taxon>Streptomycetaceae</taxon>
        <taxon>Streptomyces</taxon>
    </lineage>
</organism>
<dbReference type="EMBL" id="BSBI01000013">
    <property type="protein sequence ID" value="GLF98064.1"/>
    <property type="molecule type" value="Genomic_DNA"/>
</dbReference>
<reference evidence="3 4" key="1">
    <citation type="submission" date="2022-10" db="EMBL/GenBank/DDBJ databases">
        <title>Draft genome sequence of Streptomyces sp. YSPA8.</title>
        <authorList>
            <person name="Moriuchi R."/>
            <person name="Dohra H."/>
            <person name="Yamamura H."/>
            <person name="Kodani S."/>
        </authorList>
    </citation>
    <scope>NUCLEOTIDE SEQUENCE [LARGE SCALE GENOMIC DNA]</scope>
    <source>
        <strain evidence="3 4">YSPA8</strain>
    </source>
</reference>
<feature type="domain" description="SH3b" evidence="2">
    <location>
        <begin position="51"/>
        <end position="108"/>
    </location>
</feature>
<dbReference type="InterPro" id="IPR003646">
    <property type="entry name" value="SH3-like_bac-type"/>
</dbReference>
<evidence type="ECO:0000313" key="4">
    <source>
        <dbReference type="Proteomes" id="UP001291653"/>
    </source>
</evidence>
<comment type="caution">
    <text evidence="3">The sequence shown here is derived from an EMBL/GenBank/DDBJ whole genome shotgun (WGS) entry which is preliminary data.</text>
</comment>
<dbReference type="Pfam" id="PF08239">
    <property type="entry name" value="SH3_3"/>
    <property type="match status" value="1"/>
</dbReference>
<evidence type="ECO:0000313" key="3">
    <source>
        <dbReference type="EMBL" id="GLF98064.1"/>
    </source>
</evidence>
<protein>
    <submittedName>
        <fullName evidence="3">SH3 domain-containing protein</fullName>
    </submittedName>
</protein>
<keyword evidence="4" id="KW-1185">Reference proteome</keyword>
<accession>A0ABQ5P679</accession>
<sequence>MRPLIRKAITATAATALTLGGVTALASPASAAGTGSCTKNVPDYNGWAYTTVNLRKGPGISHTSLGLLQPRTKITVHCYAKSSTWAHIKVRSGANSGKSGWISAYYIDIPMNLN</sequence>
<evidence type="ECO:0000256" key="1">
    <source>
        <dbReference type="SAM" id="SignalP"/>
    </source>
</evidence>
<keyword evidence="1" id="KW-0732">Signal</keyword>
<dbReference type="Proteomes" id="UP001291653">
    <property type="component" value="Unassembled WGS sequence"/>
</dbReference>
<feature type="chain" id="PRO_5046262804" evidence="1">
    <location>
        <begin position="32"/>
        <end position="114"/>
    </location>
</feature>
<feature type="signal peptide" evidence="1">
    <location>
        <begin position="1"/>
        <end position="31"/>
    </location>
</feature>
<evidence type="ECO:0000259" key="2">
    <source>
        <dbReference type="Pfam" id="PF08239"/>
    </source>
</evidence>
<gene>
    <name evidence="3" type="ORF">SYYSPA8_27225</name>
</gene>